<evidence type="ECO:0000313" key="2">
    <source>
        <dbReference type="Proteomes" id="UP001642360"/>
    </source>
</evidence>
<comment type="caution">
    <text evidence="1">The sequence shown here is derived from an EMBL/GenBank/DDBJ whole genome shotgun (WGS) entry which is preliminary data.</text>
</comment>
<protein>
    <recommendedName>
        <fullName evidence="3">Secreted protein</fullName>
    </recommendedName>
</protein>
<keyword evidence="2" id="KW-1185">Reference proteome</keyword>
<evidence type="ECO:0008006" key="3">
    <source>
        <dbReference type="Google" id="ProtNLM"/>
    </source>
</evidence>
<dbReference type="Proteomes" id="UP001642360">
    <property type="component" value="Unassembled WGS sequence"/>
</dbReference>
<dbReference type="AlphaFoldDB" id="A0ABC8TH66"/>
<proteinExistence type="predicted"/>
<dbReference type="EMBL" id="CAUOFW020004713">
    <property type="protein sequence ID" value="CAK9166900.1"/>
    <property type="molecule type" value="Genomic_DNA"/>
</dbReference>
<name>A0ABC8TH66_9AQUA</name>
<organism evidence="1 2">
    <name type="scientific">Ilex paraguariensis</name>
    <name type="common">yerba mate</name>
    <dbReference type="NCBI Taxonomy" id="185542"/>
    <lineage>
        <taxon>Eukaryota</taxon>
        <taxon>Viridiplantae</taxon>
        <taxon>Streptophyta</taxon>
        <taxon>Embryophyta</taxon>
        <taxon>Tracheophyta</taxon>
        <taxon>Spermatophyta</taxon>
        <taxon>Magnoliopsida</taxon>
        <taxon>eudicotyledons</taxon>
        <taxon>Gunneridae</taxon>
        <taxon>Pentapetalae</taxon>
        <taxon>asterids</taxon>
        <taxon>campanulids</taxon>
        <taxon>Aquifoliales</taxon>
        <taxon>Aquifoliaceae</taxon>
        <taxon>Ilex</taxon>
    </lineage>
</organism>
<evidence type="ECO:0000313" key="1">
    <source>
        <dbReference type="EMBL" id="CAK9166900.1"/>
    </source>
</evidence>
<reference evidence="1 2" key="1">
    <citation type="submission" date="2024-02" db="EMBL/GenBank/DDBJ databases">
        <authorList>
            <person name="Vignale AGUSTIN F."/>
            <person name="Sosa J E."/>
            <person name="Modenutti C."/>
        </authorList>
    </citation>
    <scope>NUCLEOTIDE SEQUENCE [LARGE SCALE GENOMIC DNA]</scope>
</reference>
<accession>A0ABC8TH66</accession>
<sequence>MCPFRLSPEGWVALVSFFIFWCMQGFETFPTISELVYFLDLSFDFPPFFSSLSFKWYFHPPLVANIPSSPEGWTQLFFFVSEDSSEPAVGRDCAVWIPRS</sequence>
<gene>
    <name evidence="1" type="ORF">ILEXP_LOCUS36143</name>
</gene>